<evidence type="ECO:0000313" key="3">
    <source>
        <dbReference type="EMBL" id="KAJ2780410.1"/>
    </source>
</evidence>
<dbReference type="AlphaFoldDB" id="A0A9W8HBY8"/>
<name>A0A9W8HBY8_9FUNG</name>
<feature type="compositionally biased region" description="Low complexity" evidence="2">
    <location>
        <begin position="194"/>
        <end position="204"/>
    </location>
</feature>
<reference evidence="3" key="1">
    <citation type="submission" date="2022-07" db="EMBL/GenBank/DDBJ databases">
        <title>Phylogenomic reconstructions and comparative analyses of Kickxellomycotina fungi.</title>
        <authorList>
            <person name="Reynolds N.K."/>
            <person name="Stajich J.E."/>
            <person name="Barry K."/>
            <person name="Grigoriev I.V."/>
            <person name="Crous P."/>
            <person name="Smith M.E."/>
        </authorList>
    </citation>
    <scope>NUCLEOTIDE SEQUENCE</scope>
    <source>
        <strain evidence="3">BCRC 34489</strain>
    </source>
</reference>
<evidence type="ECO:0000256" key="1">
    <source>
        <dbReference type="SAM" id="Coils"/>
    </source>
</evidence>
<dbReference type="Pfam" id="PF03357">
    <property type="entry name" value="Snf7"/>
    <property type="match status" value="1"/>
</dbReference>
<comment type="caution">
    <text evidence="3">The sequence shown here is derived from an EMBL/GenBank/DDBJ whole genome shotgun (WGS) entry which is preliminary data.</text>
</comment>
<sequence length="233" mass="26455">MFNFGIFAKSPKPDELVRKWRSSVRTQERELDRQLRNITTEEAKVKRTIQQLAKKGDISSCRSLAKELVRSQKQKDRIITSKAQLNSILMELTRQVALIKVAGSLQKSTQVMKTVNQLMRIPQLQHTMMEMSKEMIRAGVIEEMTEEMFDDLEDDELEEEAEAEVENVLAQITDGVLGKAKNVAAPARPVGVSQKQQPQQQQQQLSENAADVSETESELDLDDMRARLSALRS</sequence>
<dbReference type="PANTHER" id="PTHR10476">
    <property type="entry name" value="CHARGED MULTIVESICULAR BODY PROTEIN"/>
    <property type="match status" value="1"/>
</dbReference>
<dbReference type="GO" id="GO:0007034">
    <property type="term" value="P:vacuolar transport"/>
    <property type="evidence" value="ECO:0007669"/>
    <property type="project" value="InterPro"/>
</dbReference>
<dbReference type="EMBL" id="JANBUM010000251">
    <property type="protein sequence ID" value="KAJ2780410.1"/>
    <property type="molecule type" value="Genomic_DNA"/>
</dbReference>
<protein>
    <submittedName>
        <fullName evidence="3">Vacuolar protein-sorting-associated protein 24</fullName>
    </submittedName>
</protein>
<evidence type="ECO:0000256" key="2">
    <source>
        <dbReference type="SAM" id="MobiDB-lite"/>
    </source>
</evidence>
<feature type="coiled-coil region" evidence="1">
    <location>
        <begin position="24"/>
        <end position="55"/>
    </location>
</feature>
<dbReference type="Proteomes" id="UP001140172">
    <property type="component" value="Unassembled WGS sequence"/>
</dbReference>
<dbReference type="InterPro" id="IPR005024">
    <property type="entry name" value="Snf7_fam"/>
</dbReference>
<feature type="region of interest" description="Disordered" evidence="2">
    <location>
        <begin position="186"/>
        <end position="223"/>
    </location>
</feature>
<accession>A0A9W8HBY8</accession>
<evidence type="ECO:0000313" key="4">
    <source>
        <dbReference type="Proteomes" id="UP001140172"/>
    </source>
</evidence>
<keyword evidence="1" id="KW-0175">Coiled coil</keyword>
<organism evidence="3 4">
    <name type="scientific">Coemansia interrupta</name>
    <dbReference type="NCBI Taxonomy" id="1126814"/>
    <lineage>
        <taxon>Eukaryota</taxon>
        <taxon>Fungi</taxon>
        <taxon>Fungi incertae sedis</taxon>
        <taxon>Zoopagomycota</taxon>
        <taxon>Kickxellomycotina</taxon>
        <taxon>Kickxellomycetes</taxon>
        <taxon>Kickxellales</taxon>
        <taxon>Kickxellaceae</taxon>
        <taxon>Coemansia</taxon>
    </lineage>
</organism>
<proteinExistence type="predicted"/>
<dbReference type="Gene3D" id="6.10.140.1230">
    <property type="match status" value="1"/>
</dbReference>
<gene>
    <name evidence="3" type="primary">VPS24</name>
    <name evidence="3" type="ORF">GGI15_003547</name>
</gene>
<dbReference type="OrthoDB" id="2329734at2759"/>
<keyword evidence="4" id="KW-1185">Reference proteome</keyword>